<dbReference type="EMBL" id="CP036276">
    <property type="protein sequence ID" value="QDU46922.1"/>
    <property type="molecule type" value="Genomic_DNA"/>
</dbReference>
<dbReference type="InterPro" id="IPR014284">
    <property type="entry name" value="RNA_pol_sigma-70_dom"/>
</dbReference>
<dbReference type="InterPro" id="IPR013324">
    <property type="entry name" value="RNA_pol_sigma_r3/r4-like"/>
</dbReference>
<dbReference type="InterPro" id="IPR000943">
    <property type="entry name" value="RNA_pol_sigma70"/>
</dbReference>
<evidence type="ECO:0000256" key="4">
    <source>
        <dbReference type="ARBA" id="ARBA00023163"/>
    </source>
</evidence>
<keyword evidence="2" id="KW-0731">Sigma factor</keyword>
<dbReference type="Pfam" id="PF04542">
    <property type="entry name" value="Sigma70_r2"/>
    <property type="match status" value="1"/>
</dbReference>
<reference evidence="6 7" key="1">
    <citation type="submission" date="2019-02" db="EMBL/GenBank/DDBJ databases">
        <title>Deep-cultivation of Planctomycetes and their phenomic and genomic characterization uncovers novel biology.</title>
        <authorList>
            <person name="Wiegand S."/>
            <person name="Jogler M."/>
            <person name="Boedeker C."/>
            <person name="Pinto D."/>
            <person name="Vollmers J."/>
            <person name="Rivas-Marin E."/>
            <person name="Kohn T."/>
            <person name="Peeters S.H."/>
            <person name="Heuer A."/>
            <person name="Rast P."/>
            <person name="Oberbeckmann S."/>
            <person name="Bunk B."/>
            <person name="Jeske O."/>
            <person name="Meyerdierks A."/>
            <person name="Storesund J.E."/>
            <person name="Kallscheuer N."/>
            <person name="Luecker S."/>
            <person name="Lage O.M."/>
            <person name="Pohl T."/>
            <person name="Merkel B.J."/>
            <person name="Hornburger P."/>
            <person name="Mueller R.-W."/>
            <person name="Bruemmer F."/>
            <person name="Labrenz M."/>
            <person name="Spormann A.M."/>
            <person name="Op den Camp H."/>
            <person name="Overmann J."/>
            <person name="Amann R."/>
            <person name="Jetten M.S.M."/>
            <person name="Mascher T."/>
            <person name="Medema M.H."/>
            <person name="Devos D.P."/>
            <person name="Kaster A.-K."/>
            <person name="Ovreas L."/>
            <person name="Rohde M."/>
            <person name="Galperin M.Y."/>
            <person name="Jogler C."/>
        </authorList>
    </citation>
    <scope>NUCLEOTIDE SEQUENCE [LARGE SCALE GENOMIC DNA]</scope>
    <source>
        <strain evidence="6 7">Mal52</strain>
    </source>
</reference>
<dbReference type="Proteomes" id="UP000319383">
    <property type="component" value="Chromosome"/>
</dbReference>
<dbReference type="OrthoDB" id="9780321at2"/>
<keyword evidence="7" id="KW-1185">Reference proteome</keyword>
<proteinExistence type="predicted"/>
<dbReference type="InterPro" id="IPR009061">
    <property type="entry name" value="DNA-bd_dom_put_sf"/>
</dbReference>
<protein>
    <submittedName>
        <fullName evidence="6">RNA polymerase sigma factor SigA</fullName>
    </submittedName>
</protein>
<keyword evidence="3" id="KW-0238">DNA-binding</keyword>
<name>A0A517ZWQ1_9PLAN</name>
<evidence type="ECO:0000313" key="6">
    <source>
        <dbReference type="EMBL" id="QDU46922.1"/>
    </source>
</evidence>
<keyword evidence="4" id="KW-0804">Transcription</keyword>
<dbReference type="PANTHER" id="PTHR30603:SF60">
    <property type="entry name" value="RNA POLYMERASE SIGMA FACTOR RPOD"/>
    <property type="match status" value="1"/>
</dbReference>
<dbReference type="RefSeq" id="WP_145379499.1">
    <property type="nucleotide sequence ID" value="NZ_CP036270.1"/>
</dbReference>
<gene>
    <name evidence="6" type="primary">sigA_4</name>
    <name evidence="6" type="ORF">Mal52_54500</name>
</gene>
<dbReference type="AlphaFoldDB" id="A0A517ZWQ1"/>
<dbReference type="InterPro" id="IPR036388">
    <property type="entry name" value="WH-like_DNA-bd_sf"/>
</dbReference>
<dbReference type="InterPro" id="IPR050239">
    <property type="entry name" value="Sigma-70_RNA_pol_init_factors"/>
</dbReference>
<dbReference type="PANTHER" id="PTHR30603">
    <property type="entry name" value="RNA POLYMERASE SIGMA FACTOR RPO"/>
    <property type="match status" value="1"/>
</dbReference>
<dbReference type="CDD" id="cd06171">
    <property type="entry name" value="Sigma70_r4"/>
    <property type="match status" value="1"/>
</dbReference>
<evidence type="ECO:0000256" key="3">
    <source>
        <dbReference type="ARBA" id="ARBA00023125"/>
    </source>
</evidence>
<evidence type="ECO:0000313" key="7">
    <source>
        <dbReference type="Proteomes" id="UP000319383"/>
    </source>
</evidence>
<dbReference type="Pfam" id="PF04545">
    <property type="entry name" value="Sigma70_r4"/>
    <property type="match status" value="1"/>
</dbReference>
<dbReference type="SUPFAM" id="SSF88659">
    <property type="entry name" value="Sigma3 and sigma4 domains of RNA polymerase sigma factors"/>
    <property type="match status" value="1"/>
</dbReference>
<evidence type="ECO:0000256" key="1">
    <source>
        <dbReference type="ARBA" id="ARBA00023015"/>
    </source>
</evidence>
<evidence type="ECO:0000259" key="5">
    <source>
        <dbReference type="PROSITE" id="PS00716"/>
    </source>
</evidence>
<organism evidence="6 7">
    <name type="scientific">Symmachiella dynata</name>
    <dbReference type="NCBI Taxonomy" id="2527995"/>
    <lineage>
        <taxon>Bacteria</taxon>
        <taxon>Pseudomonadati</taxon>
        <taxon>Planctomycetota</taxon>
        <taxon>Planctomycetia</taxon>
        <taxon>Planctomycetales</taxon>
        <taxon>Planctomycetaceae</taxon>
        <taxon>Symmachiella</taxon>
    </lineage>
</organism>
<dbReference type="SUPFAM" id="SSF46955">
    <property type="entry name" value="Putative DNA-binding domain"/>
    <property type="match status" value="1"/>
</dbReference>
<dbReference type="InterPro" id="IPR007630">
    <property type="entry name" value="RNA_pol_sigma70_r4"/>
</dbReference>
<dbReference type="KEGG" id="sdyn:Mal52_54500"/>
<sequence>MSRYRNPAIRQLTEQQVRYTPRDARLRQIERAEQLLEEIDLDKEYHYNDLCEKITTYKAEMYPHLVLSGADAAHDVRLFVEDLSDSADIAVESLAEPVLTVGDVSEQFNVSTKTVDRWRSKGLVSRRFKFGNRKRIGFLKSSVDRFVRRNSDDVHRSTRFSQLSVEEREDIITRARRFARAGGCPAEISRRIAKRLGRSPETIRYTLKHYDAEHPETAVFPHASGPLTDEGKKQIYRNFRRGIPVERLAKQFCRTKASIYRIVSEMRAQRLIAQPIDFIDSEDFVRDDADKLILGPVPVVEKKAAAFKPPPGLPPYLASLYRVPLLTKEEEVYYFRKMNYLKFKAAELRGSLDSRKAKSKEMDAIEKLLNEAVSVKNLLIRSNLRLVVSIAKRHFRPNTNFFEMVSDGNMSLMRAIEKFDYSRGNKFSTYATWAIMKNFARSIPAEHTRLDRFRTGNEEVFQAKSDTRSVPFELELNNQRQHEAIMSILSQLDDREKDIILFRFGLNQGTEPQTLEQVGYHFGVTKERIRQLEARALNKLRKIAQEARLDIPGV</sequence>
<dbReference type="PRINTS" id="PR00046">
    <property type="entry name" value="SIGMA70FCT"/>
</dbReference>
<dbReference type="GO" id="GO:0006352">
    <property type="term" value="P:DNA-templated transcription initiation"/>
    <property type="evidence" value="ECO:0007669"/>
    <property type="project" value="InterPro"/>
</dbReference>
<dbReference type="Gene3D" id="1.10.601.10">
    <property type="entry name" value="RNA Polymerase Primary Sigma Factor"/>
    <property type="match status" value="1"/>
</dbReference>
<dbReference type="InterPro" id="IPR013325">
    <property type="entry name" value="RNA_pol_sigma_r2"/>
</dbReference>
<keyword evidence="1" id="KW-0805">Transcription regulation</keyword>
<dbReference type="PROSITE" id="PS00716">
    <property type="entry name" value="SIGMA70_2"/>
    <property type="match status" value="1"/>
</dbReference>
<dbReference type="InterPro" id="IPR007627">
    <property type="entry name" value="RNA_pol_sigma70_r2"/>
</dbReference>
<dbReference type="GO" id="GO:0016987">
    <property type="term" value="F:sigma factor activity"/>
    <property type="evidence" value="ECO:0007669"/>
    <property type="project" value="UniProtKB-KW"/>
</dbReference>
<dbReference type="Gene3D" id="1.10.10.10">
    <property type="entry name" value="Winged helix-like DNA-binding domain superfamily/Winged helix DNA-binding domain"/>
    <property type="match status" value="1"/>
</dbReference>
<accession>A0A517ZWQ1</accession>
<dbReference type="NCBIfam" id="TIGR02937">
    <property type="entry name" value="sigma70-ECF"/>
    <property type="match status" value="1"/>
</dbReference>
<evidence type="ECO:0000256" key="2">
    <source>
        <dbReference type="ARBA" id="ARBA00023082"/>
    </source>
</evidence>
<feature type="domain" description="RNA polymerase sigma-70" evidence="5">
    <location>
        <begin position="514"/>
        <end position="540"/>
    </location>
</feature>
<dbReference type="GO" id="GO:0003677">
    <property type="term" value="F:DNA binding"/>
    <property type="evidence" value="ECO:0007669"/>
    <property type="project" value="UniProtKB-KW"/>
</dbReference>
<dbReference type="SUPFAM" id="SSF88946">
    <property type="entry name" value="Sigma2 domain of RNA polymerase sigma factors"/>
    <property type="match status" value="1"/>
</dbReference>